<protein>
    <submittedName>
        <fullName evidence="2">Uncharacterized protein</fullName>
    </submittedName>
</protein>
<dbReference type="EMBL" id="JAVHJM010000009">
    <property type="protein sequence ID" value="KAK6506479.1"/>
    <property type="molecule type" value="Genomic_DNA"/>
</dbReference>
<keyword evidence="3" id="KW-1185">Reference proteome</keyword>
<gene>
    <name evidence="2" type="ORF">TWF506_011386</name>
</gene>
<accession>A0AAN8RVK3</accession>
<evidence type="ECO:0000313" key="2">
    <source>
        <dbReference type="EMBL" id="KAK6506479.1"/>
    </source>
</evidence>
<feature type="compositionally biased region" description="Acidic residues" evidence="1">
    <location>
        <begin position="76"/>
        <end position="94"/>
    </location>
</feature>
<dbReference type="Proteomes" id="UP001307849">
    <property type="component" value="Unassembled WGS sequence"/>
</dbReference>
<reference evidence="2 3" key="1">
    <citation type="submission" date="2019-10" db="EMBL/GenBank/DDBJ databases">
        <authorList>
            <person name="Palmer J.M."/>
        </authorList>
    </citation>
    <scope>NUCLEOTIDE SEQUENCE [LARGE SCALE GENOMIC DNA]</scope>
    <source>
        <strain evidence="2 3">TWF506</strain>
    </source>
</reference>
<organism evidence="2 3">
    <name type="scientific">Arthrobotrys conoides</name>
    <dbReference type="NCBI Taxonomy" id="74498"/>
    <lineage>
        <taxon>Eukaryota</taxon>
        <taxon>Fungi</taxon>
        <taxon>Dikarya</taxon>
        <taxon>Ascomycota</taxon>
        <taxon>Pezizomycotina</taxon>
        <taxon>Orbiliomycetes</taxon>
        <taxon>Orbiliales</taxon>
        <taxon>Orbiliaceae</taxon>
        <taxon>Arthrobotrys</taxon>
    </lineage>
</organism>
<evidence type="ECO:0000256" key="1">
    <source>
        <dbReference type="SAM" id="MobiDB-lite"/>
    </source>
</evidence>
<name>A0AAN8RVK3_9PEZI</name>
<feature type="region of interest" description="Disordered" evidence="1">
    <location>
        <begin position="21"/>
        <end position="99"/>
    </location>
</feature>
<comment type="caution">
    <text evidence="2">The sequence shown here is derived from an EMBL/GenBank/DDBJ whole genome shotgun (WGS) entry which is preliminary data.</text>
</comment>
<feature type="compositionally biased region" description="Basic and acidic residues" evidence="1">
    <location>
        <begin position="21"/>
        <end position="34"/>
    </location>
</feature>
<dbReference type="AlphaFoldDB" id="A0AAN8RVK3"/>
<sequence>MDAFAVVALKSLDEVQAMRAEVRMKPSIPGDRKSQSFINTDQEPEGSHAQLDENGHPENPFELEDSFDSQNNPFEVVEEENPFEQENIDPEGSFEEGNVYGRENLYGQYNPYGLESIFEDEDLYRLEENLYRQENISRPESLFGQENVAESESLFEQENLFGQENFSRPESLFRQENFFTSESIFGQENPFQPVFGEEEEFSIPIVDDDGDYENWYVKEEPEEQQLPPQPDKKELDRLKKAEFIKAFRRWIKLQKHNRPNRKQTIKFILKARTGYKRLGRRYHSYTGIIGKNRQIKQKSHCVLFRNLPEEKEITKESKYYYEPVERENQGPRLRTKAAAEGHKKAAQEYAEYLAREVLNFRKGEYRAAKVQQVVEKQTQDLLKIELGLAHERGLEWGWYLCEGAEGTPWGNCAKFCDWPGCLGPEPSEAFYKKMEEANDNINPMDNLPIRFPFLGEVKGGKEKETTNRAPPGSGFHVGFDFNRSGARIHHIVQRAQDLIYDNKSTRAFDYCKSYLEDDCDELMIRPPITTLDKAHLAFTAGSAARFAYLDVWSVRRRISEIEKYMTLTVFHMLSDSKILKNNMNMHFYADVKAKVHYWGEIHQLHFLMPQRGLGDLMDVLSRERLKRLVRLHRNKMSFNKEELKKGYTLQVMSIPIREAAKPVISRRKHLIAKIMGRGEQYKAEHREKPKRPPRPPNIFQRLWNSLWVDKKLKPAGEGLPGIQNKRKNEGPDIIEMLELHERPEESEITWISKDGIGRRRKTPMPKFNYQETIQGDHANDYPHTIEFRHAALR</sequence>
<proteinExistence type="predicted"/>
<evidence type="ECO:0000313" key="3">
    <source>
        <dbReference type="Proteomes" id="UP001307849"/>
    </source>
</evidence>